<reference evidence="1 2" key="1">
    <citation type="submission" date="2024-09" db="EMBL/GenBank/DDBJ databases">
        <title>Laminarin stimulates single cell rates of sulfate reduction while oxygen inhibits transcriptomic activity in coastal marine sediment.</title>
        <authorList>
            <person name="Lindsay M."/>
            <person name="Orcutt B."/>
            <person name="Emerson D."/>
            <person name="Stepanauskas R."/>
            <person name="D'Angelo T."/>
        </authorList>
    </citation>
    <scope>NUCLEOTIDE SEQUENCE [LARGE SCALE GENOMIC DNA]</scope>
    <source>
        <strain evidence="1">SAG AM-311-K15</strain>
    </source>
</reference>
<gene>
    <name evidence="1" type="ORF">ACFL27_27850</name>
</gene>
<comment type="caution">
    <text evidence="1">The sequence shown here is derived from an EMBL/GenBank/DDBJ whole genome shotgun (WGS) entry which is preliminary data.</text>
</comment>
<keyword evidence="2" id="KW-1185">Reference proteome</keyword>
<proteinExistence type="predicted"/>
<dbReference type="Proteomes" id="UP001594351">
    <property type="component" value="Unassembled WGS sequence"/>
</dbReference>
<dbReference type="EMBL" id="JBHPBY010000682">
    <property type="protein sequence ID" value="MFC1854017.1"/>
    <property type="molecule type" value="Genomic_DNA"/>
</dbReference>
<sequence length="78" mass="8999">MIYPTLYRMKVTALIPDDIVSDVKLLTGGKNLTESLLIALREWISLKKIIALNNEIEKRPLRFADHYSAESIRQLNRS</sequence>
<name>A0ABV6Z6F0_UNCC1</name>
<evidence type="ECO:0000313" key="2">
    <source>
        <dbReference type="Proteomes" id="UP001594351"/>
    </source>
</evidence>
<organism evidence="1 2">
    <name type="scientific">candidate division CSSED10-310 bacterium</name>
    <dbReference type="NCBI Taxonomy" id="2855610"/>
    <lineage>
        <taxon>Bacteria</taxon>
        <taxon>Bacteria division CSSED10-310</taxon>
    </lineage>
</organism>
<protein>
    <submittedName>
        <fullName evidence="1">DUF2191 domain-containing protein</fullName>
    </submittedName>
</protein>
<evidence type="ECO:0000313" key="1">
    <source>
        <dbReference type="EMBL" id="MFC1854017.1"/>
    </source>
</evidence>
<accession>A0ABV6Z6F0</accession>